<accession>A0A176XGI1</accession>
<sequence>MATKPPSNMKPTLDKDLDKLTRVEEATLHVTQQLAGIGAGFMFVVLAALFAGAFVTGTAGSIIIIVAAAIGAYMAINIGANDVTNNVGPAVGAKAMPLAVALIVAAICEIAGALITGGNVVETISSGIINIGTIPDRTAFSWAMLSALLAAGLLVNISTWTRAPISTTHTVVGGVAGAGMAAYGAKAVEWYSLASIAFAWVLAPFISAVIAIAILAFIKEFIIYREDKIGSARLWVPVLIGLMAGVFMAYLIWVGLRQLTHVSLGHASLIGLVTGILAWRLCVPIIRKQSEGLENRNQSLRILFQWPLVLAAALMSFAHGANDVSNAIGPVVAIVRALHDEAVSTSARAPLWVMLVGAFGLSCGILLYGPRLIRLVGEQITKLNPMRAFCVSVATALTVLVASRFGLPVSTTHTAIGAVFGVGFFREWYTQSSRRRQELVQTGASQPTRRAHKYADNPSEVRRRYLVRRSHFMTIIAAWLVTVPASATLAALLYWLMSFLFL</sequence>
<feature type="transmembrane region" description="Helical" evidence="6">
    <location>
        <begin position="349"/>
        <end position="368"/>
    </location>
</feature>
<evidence type="ECO:0000256" key="3">
    <source>
        <dbReference type="ARBA" id="ARBA00022692"/>
    </source>
</evidence>
<reference evidence="7 8" key="1">
    <citation type="submission" date="2016-05" db="EMBL/GenBank/DDBJ databases">
        <authorList>
            <person name="Lavstsen T."/>
            <person name="Jespersen J.S."/>
        </authorList>
    </citation>
    <scope>NUCLEOTIDE SEQUENCE [LARGE SCALE GENOMIC DNA]</scope>
    <source>
        <strain evidence="7 8">KCJ1736</strain>
    </source>
</reference>
<feature type="transmembrane region" description="Helical" evidence="6">
    <location>
        <begin position="142"/>
        <end position="161"/>
    </location>
</feature>
<feature type="transmembrane region" description="Helical" evidence="6">
    <location>
        <begin position="197"/>
        <end position="222"/>
    </location>
</feature>
<feature type="transmembrane region" description="Helical" evidence="6">
    <location>
        <begin position="234"/>
        <end position="256"/>
    </location>
</feature>
<organism evidence="7 8">
    <name type="scientific">Agrobacterium tumefaciens</name>
    <dbReference type="NCBI Taxonomy" id="358"/>
    <lineage>
        <taxon>Bacteria</taxon>
        <taxon>Pseudomonadati</taxon>
        <taxon>Pseudomonadota</taxon>
        <taxon>Alphaproteobacteria</taxon>
        <taxon>Hyphomicrobiales</taxon>
        <taxon>Rhizobiaceae</taxon>
        <taxon>Rhizobium/Agrobacterium group</taxon>
        <taxon>Agrobacterium</taxon>
        <taxon>Agrobacterium tumefaciens complex</taxon>
    </lineage>
</organism>
<keyword evidence="5 6" id="KW-0472">Membrane</keyword>
<evidence type="ECO:0000256" key="2">
    <source>
        <dbReference type="ARBA" id="ARBA00022448"/>
    </source>
</evidence>
<dbReference type="Proteomes" id="UP000077098">
    <property type="component" value="Unassembled WGS sequence"/>
</dbReference>
<dbReference type="GO" id="GO:0016020">
    <property type="term" value="C:membrane"/>
    <property type="evidence" value="ECO:0007669"/>
    <property type="project" value="UniProtKB-SubCell"/>
</dbReference>
<dbReference type="GO" id="GO:0035435">
    <property type="term" value="P:phosphate ion transmembrane transport"/>
    <property type="evidence" value="ECO:0007669"/>
    <property type="project" value="TreeGrafter"/>
</dbReference>
<dbReference type="AlphaFoldDB" id="A0A176XGI1"/>
<dbReference type="PANTHER" id="PTHR11101:SF80">
    <property type="entry name" value="PHOSPHATE TRANSPORTER"/>
    <property type="match status" value="1"/>
</dbReference>
<evidence type="ECO:0000313" key="7">
    <source>
        <dbReference type="EMBL" id="OAE48524.1"/>
    </source>
</evidence>
<keyword evidence="6" id="KW-0592">Phosphate transport</keyword>
<feature type="transmembrane region" description="Helical" evidence="6">
    <location>
        <begin position="34"/>
        <end position="55"/>
    </location>
</feature>
<keyword evidence="3 6" id="KW-0812">Transmembrane</keyword>
<feature type="transmembrane region" description="Helical" evidence="6">
    <location>
        <begin position="413"/>
        <end position="429"/>
    </location>
</feature>
<evidence type="ECO:0000256" key="4">
    <source>
        <dbReference type="ARBA" id="ARBA00022989"/>
    </source>
</evidence>
<dbReference type="PANTHER" id="PTHR11101">
    <property type="entry name" value="PHOSPHATE TRANSPORTER"/>
    <property type="match status" value="1"/>
</dbReference>
<evidence type="ECO:0000256" key="6">
    <source>
        <dbReference type="RuleBase" id="RU363058"/>
    </source>
</evidence>
<feature type="transmembrane region" description="Helical" evidence="6">
    <location>
        <begin position="62"/>
        <end position="80"/>
    </location>
</feature>
<feature type="transmembrane region" description="Helical" evidence="6">
    <location>
        <begin position="262"/>
        <end position="282"/>
    </location>
</feature>
<dbReference type="RefSeq" id="WP_063947684.1">
    <property type="nucleotide sequence ID" value="NZ_LXPS01000005.1"/>
</dbReference>
<feature type="transmembrane region" description="Helical" evidence="6">
    <location>
        <begin position="388"/>
        <end position="407"/>
    </location>
</feature>
<proteinExistence type="inferred from homology"/>
<comment type="subcellular location">
    <subcellularLocation>
        <location evidence="1 6">Membrane</location>
        <topology evidence="1 6">Multi-pass membrane protein</topology>
    </subcellularLocation>
</comment>
<feature type="transmembrane region" description="Helical" evidence="6">
    <location>
        <begin position="472"/>
        <end position="497"/>
    </location>
</feature>
<dbReference type="GO" id="GO:0005315">
    <property type="term" value="F:phosphate transmembrane transporter activity"/>
    <property type="evidence" value="ECO:0007669"/>
    <property type="project" value="InterPro"/>
</dbReference>
<gene>
    <name evidence="7" type="ORF">A7J57_21065</name>
</gene>
<evidence type="ECO:0000313" key="8">
    <source>
        <dbReference type="Proteomes" id="UP000077098"/>
    </source>
</evidence>
<keyword evidence="4 6" id="KW-1133">Transmembrane helix</keyword>
<feature type="transmembrane region" description="Helical" evidence="6">
    <location>
        <begin position="303"/>
        <end position="321"/>
    </location>
</feature>
<feature type="transmembrane region" description="Helical" evidence="6">
    <location>
        <begin position="100"/>
        <end position="121"/>
    </location>
</feature>
<protein>
    <recommendedName>
        <fullName evidence="6">Phosphate transporter</fullName>
    </recommendedName>
</protein>
<evidence type="ECO:0000256" key="1">
    <source>
        <dbReference type="ARBA" id="ARBA00004141"/>
    </source>
</evidence>
<keyword evidence="2 6" id="KW-0813">Transport</keyword>
<dbReference type="Pfam" id="PF01384">
    <property type="entry name" value="PHO4"/>
    <property type="match status" value="1"/>
</dbReference>
<comment type="caution">
    <text evidence="7">The sequence shown here is derived from an EMBL/GenBank/DDBJ whole genome shotgun (WGS) entry which is preliminary data.</text>
</comment>
<evidence type="ECO:0000256" key="5">
    <source>
        <dbReference type="ARBA" id="ARBA00023136"/>
    </source>
</evidence>
<dbReference type="InterPro" id="IPR001204">
    <property type="entry name" value="Phos_transporter"/>
</dbReference>
<comment type="similarity">
    <text evidence="6">Belongs to the inorganic phosphate transporter (PiT) (TC 2.A.20) family.</text>
</comment>
<name>A0A176XGI1_AGRTU</name>
<dbReference type="EMBL" id="LXPS01000005">
    <property type="protein sequence ID" value="OAE48524.1"/>
    <property type="molecule type" value="Genomic_DNA"/>
</dbReference>